<evidence type="ECO:0000256" key="1">
    <source>
        <dbReference type="SAM" id="MobiDB-lite"/>
    </source>
</evidence>
<dbReference type="EMBL" id="NKUJ01000037">
    <property type="protein sequence ID" value="RMJ17137.1"/>
    <property type="molecule type" value="Genomic_DNA"/>
</dbReference>
<feature type="compositionally biased region" description="Basic and acidic residues" evidence="1">
    <location>
        <begin position="477"/>
        <end position="491"/>
    </location>
</feature>
<dbReference type="Proteomes" id="UP000277212">
    <property type="component" value="Unassembled WGS sequence"/>
</dbReference>
<dbReference type="OrthoDB" id="5065495at2759"/>
<feature type="compositionally biased region" description="Basic and acidic residues" evidence="1">
    <location>
        <begin position="299"/>
        <end position="322"/>
    </location>
</feature>
<comment type="caution">
    <text evidence="2">The sequence shown here is derived from an EMBL/GenBank/DDBJ whole genome shotgun (WGS) entry which is preliminary data.</text>
</comment>
<feature type="region of interest" description="Disordered" evidence="1">
    <location>
        <begin position="418"/>
        <end position="521"/>
    </location>
</feature>
<accession>A0A3M2SHV9</accession>
<sequence>MGLPEHARKARRSSRPFKMRLPRVAELVTDLGLAGQNPSPDRALVREFDDTLKAFTDKFLAKKNLQRIELTQWSVSFNQDIFRQLATSFLNEGGRGSYFWPDTPSPANKKGYCFSKDRKKICDLLMPLAFRRNQILMNNQKHRINPAYPVTLPTTTATNAAQQETVQQQTTNSEITTSHILRPSHIPPDQGSSLESPIDVDGLSDFDPFDEPSDDEGPRTLKYLRDPGFPSPELSAAPMAPLRARVVDEIDDYDLGTPKRVLRERTHTMAPEEMDAVPGQDPYDVPNTPETVALPTNQGEKRPAETELEDPDRRTKSPRLEQVHVTSATERFGADDDEPPHSPVPQDTNNHTSGGETRQAQLYNYVLPDGLSHIDGLLGFVSHQGSPELGEDAHREVLARRSATSNPPVKAPLALMAESPAPEPGEGVDAPQKQPEMDPLEDVPLDEPPKVQAHLREETPQDNVSSAQPETGNGIQDKSRSQPSHSEEREQSVPVIKGKQHLEEPQVEDTLPNRDATSNPDPTFAFTVYQTEMRPVVWNYLEHDFFKGSLRELVDELPIEDKKSLKGLCISLMGKRPDQYQVFLYNEVKFRNVKDIYLTTIKEEMQEAKLDGSRLDYELIIRAIRRTVAELDELFERNIKPFCSHKATAGIQWMVEMNGEERA</sequence>
<feature type="compositionally biased region" description="Acidic residues" evidence="1">
    <location>
        <begin position="202"/>
        <end position="215"/>
    </location>
</feature>
<feature type="region of interest" description="Disordered" evidence="1">
    <location>
        <begin position="258"/>
        <end position="359"/>
    </location>
</feature>
<evidence type="ECO:0000313" key="3">
    <source>
        <dbReference type="Proteomes" id="UP000277212"/>
    </source>
</evidence>
<name>A0A3M2SHV9_9HYPO</name>
<feature type="region of interest" description="Disordered" evidence="1">
    <location>
        <begin position="165"/>
        <end position="237"/>
    </location>
</feature>
<reference evidence="2 3" key="1">
    <citation type="submission" date="2017-06" db="EMBL/GenBank/DDBJ databases">
        <title>Comparative genomic analysis of Ambrosia Fusariam Clade fungi.</title>
        <authorList>
            <person name="Stajich J.E."/>
            <person name="Carrillo J."/>
            <person name="Kijimoto T."/>
            <person name="Eskalen A."/>
            <person name="O'Donnell K."/>
            <person name="Kasson M."/>
        </authorList>
    </citation>
    <scope>NUCLEOTIDE SEQUENCE [LARGE SCALE GENOMIC DNA]</scope>
    <source>
        <strain evidence="2">UCR3666</strain>
    </source>
</reference>
<gene>
    <name evidence="2" type="ORF">CDV36_003185</name>
</gene>
<protein>
    <submittedName>
        <fullName evidence="2">Uncharacterized protein</fullName>
    </submittedName>
</protein>
<proteinExistence type="predicted"/>
<feature type="compositionally biased region" description="Polar residues" evidence="1">
    <location>
        <begin position="461"/>
        <end position="476"/>
    </location>
</feature>
<feature type="compositionally biased region" description="Basic and acidic residues" evidence="1">
    <location>
        <begin position="216"/>
        <end position="225"/>
    </location>
</feature>
<dbReference type="AlphaFoldDB" id="A0A3M2SHV9"/>
<keyword evidence="3" id="KW-1185">Reference proteome</keyword>
<feature type="compositionally biased region" description="Polar residues" evidence="1">
    <location>
        <begin position="288"/>
        <end position="298"/>
    </location>
</feature>
<evidence type="ECO:0000313" key="2">
    <source>
        <dbReference type="EMBL" id="RMJ17137.1"/>
    </source>
</evidence>
<organism evidence="2 3">
    <name type="scientific">Fusarium kuroshium</name>
    <dbReference type="NCBI Taxonomy" id="2010991"/>
    <lineage>
        <taxon>Eukaryota</taxon>
        <taxon>Fungi</taxon>
        <taxon>Dikarya</taxon>
        <taxon>Ascomycota</taxon>
        <taxon>Pezizomycotina</taxon>
        <taxon>Sordariomycetes</taxon>
        <taxon>Hypocreomycetidae</taxon>
        <taxon>Hypocreales</taxon>
        <taxon>Nectriaceae</taxon>
        <taxon>Fusarium</taxon>
        <taxon>Fusarium solani species complex</taxon>
    </lineage>
</organism>
<feature type="compositionally biased region" description="Polar residues" evidence="1">
    <location>
        <begin position="345"/>
        <end position="359"/>
    </location>
</feature>